<dbReference type="eggNOG" id="COG4773">
    <property type="taxonomic scope" value="Bacteria"/>
</dbReference>
<dbReference type="AlphaFoldDB" id="G5GNA2"/>
<feature type="chain" id="PRO_5003477301" description="TonB-dependent siderophore receptor" evidence="11">
    <location>
        <begin position="43"/>
        <end position="752"/>
    </location>
</feature>
<dbReference type="PATRIC" id="fig|679201.3.peg.864"/>
<reference evidence="14 15" key="1">
    <citation type="submission" date="2011-08" db="EMBL/GenBank/DDBJ databases">
        <title>The Genome Sequence of Selenomonas infelix ATCC 43532.</title>
        <authorList>
            <consortium name="The Broad Institute Genome Sequencing Platform"/>
            <person name="Earl A."/>
            <person name="Ward D."/>
            <person name="Feldgarden M."/>
            <person name="Gevers D."/>
            <person name="Izard J."/>
            <person name="Blanton J.M."/>
            <person name="Baranova O.V."/>
            <person name="Dewhirst F.E."/>
            <person name="Young S.K."/>
            <person name="Zeng Q."/>
            <person name="Gargeya S."/>
            <person name="Fitzgerald M."/>
            <person name="Haas B."/>
            <person name="Abouelleil A."/>
            <person name="Alvarado L."/>
            <person name="Arachchi H.M."/>
            <person name="Berlin A."/>
            <person name="Brown A."/>
            <person name="Chapman S.B."/>
            <person name="Chen Z."/>
            <person name="Dunbar C."/>
            <person name="Freedman E."/>
            <person name="Gearin G."/>
            <person name="Gellesch M."/>
            <person name="Goldberg J."/>
            <person name="Griggs A."/>
            <person name="Gujja S."/>
            <person name="Heiman D."/>
            <person name="Howarth C."/>
            <person name="Larson L."/>
            <person name="Lui A."/>
            <person name="MacDonald P.J.P."/>
            <person name="Montmayeur A."/>
            <person name="Murphy C."/>
            <person name="Neiman D."/>
            <person name="Pearson M."/>
            <person name="Priest M."/>
            <person name="Roberts A."/>
            <person name="Saif S."/>
            <person name="Shea T."/>
            <person name="Shenoy N."/>
            <person name="Sisk P."/>
            <person name="Stolte C."/>
            <person name="Sykes S."/>
            <person name="Wortman J."/>
            <person name="Nusbaum C."/>
            <person name="Birren B."/>
        </authorList>
    </citation>
    <scope>NUCLEOTIDE SEQUENCE [LARGE SCALE GENOMIC DNA]</scope>
    <source>
        <strain evidence="14 15">ATCC 43532</strain>
    </source>
</reference>
<dbReference type="Gene3D" id="2.170.130.10">
    <property type="entry name" value="TonB-dependent receptor, plug domain"/>
    <property type="match status" value="1"/>
</dbReference>
<evidence type="ECO:0000256" key="7">
    <source>
        <dbReference type="ARBA" id="ARBA00023136"/>
    </source>
</evidence>
<dbReference type="InterPro" id="IPR036942">
    <property type="entry name" value="Beta-barrel_TonB_sf"/>
</dbReference>
<dbReference type="NCBIfam" id="TIGR01783">
    <property type="entry name" value="TonB-siderophor"/>
    <property type="match status" value="1"/>
</dbReference>
<dbReference type="Pfam" id="PF00593">
    <property type="entry name" value="TonB_dep_Rec_b-barrel"/>
    <property type="match status" value="1"/>
</dbReference>
<accession>G5GNA2</accession>
<keyword evidence="7 9" id="KW-0472">Membrane</keyword>
<evidence type="ECO:0000256" key="11">
    <source>
        <dbReference type="SAM" id="SignalP"/>
    </source>
</evidence>
<dbReference type="PANTHER" id="PTHR32552:SF82">
    <property type="entry name" value="FCUA PROTEIN"/>
    <property type="match status" value="1"/>
</dbReference>
<evidence type="ECO:0000256" key="6">
    <source>
        <dbReference type="ARBA" id="ARBA00023077"/>
    </source>
</evidence>
<dbReference type="InterPro" id="IPR010105">
    <property type="entry name" value="TonB_sidphr_rcpt"/>
</dbReference>
<dbReference type="GO" id="GO:0015344">
    <property type="term" value="F:siderophore uptake transmembrane transporter activity"/>
    <property type="evidence" value="ECO:0007669"/>
    <property type="project" value="TreeGrafter"/>
</dbReference>
<keyword evidence="6 10" id="KW-0798">TonB box</keyword>
<dbReference type="HOGENOM" id="CLU_008287_22_0_9"/>
<keyword evidence="11" id="KW-0732">Signal</keyword>
<evidence type="ECO:0000256" key="1">
    <source>
        <dbReference type="ARBA" id="ARBA00004571"/>
    </source>
</evidence>
<dbReference type="Proteomes" id="UP000004129">
    <property type="component" value="Unassembled WGS sequence"/>
</dbReference>
<dbReference type="InterPro" id="IPR037066">
    <property type="entry name" value="Plug_dom_sf"/>
</dbReference>
<dbReference type="CDD" id="cd01347">
    <property type="entry name" value="ligand_gated_channel"/>
    <property type="match status" value="1"/>
</dbReference>
<dbReference type="Pfam" id="PF07715">
    <property type="entry name" value="Plug"/>
    <property type="match status" value="1"/>
</dbReference>
<evidence type="ECO:0000313" key="15">
    <source>
        <dbReference type="Proteomes" id="UP000004129"/>
    </source>
</evidence>
<evidence type="ECO:0000256" key="9">
    <source>
        <dbReference type="PROSITE-ProRule" id="PRU01360"/>
    </source>
</evidence>
<keyword evidence="4 9" id="KW-1134">Transmembrane beta strand</keyword>
<keyword evidence="8 9" id="KW-0998">Cell outer membrane</keyword>
<dbReference type="GO" id="GO:0015891">
    <property type="term" value="P:siderophore transport"/>
    <property type="evidence" value="ECO:0007669"/>
    <property type="project" value="InterPro"/>
</dbReference>
<evidence type="ECO:0000256" key="10">
    <source>
        <dbReference type="RuleBase" id="RU003357"/>
    </source>
</evidence>
<keyword evidence="3 9" id="KW-0813">Transport</keyword>
<evidence type="ECO:0000256" key="4">
    <source>
        <dbReference type="ARBA" id="ARBA00022452"/>
    </source>
</evidence>
<evidence type="ECO:0000259" key="13">
    <source>
        <dbReference type="Pfam" id="PF07715"/>
    </source>
</evidence>
<organism evidence="14 15">
    <name type="scientific">Selenomonas infelix ATCC 43532</name>
    <dbReference type="NCBI Taxonomy" id="679201"/>
    <lineage>
        <taxon>Bacteria</taxon>
        <taxon>Bacillati</taxon>
        <taxon>Bacillota</taxon>
        <taxon>Negativicutes</taxon>
        <taxon>Selenomonadales</taxon>
        <taxon>Selenomonadaceae</taxon>
        <taxon>Selenomonas</taxon>
    </lineage>
</organism>
<dbReference type="GO" id="GO:0038023">
    <property type="term" value="F:signaling receptor activity"/>
    <property type="evidence" value="ECO:0007669"/>
    <property type="project" value="InterPro"/>
</dbReference>
<dbReference type="Gene3D" id="2.40.170.20">
    <property type="entry name" value="TonB-dependent receptor, beta-barrel domain"/>
    <property type="match status" value="1"/>
</dbReference>
<comment type="caution">
    <text evidence="14">The sequence shown here is derived from an EMBL/GenBank/DDBJ whole genome shotgun (WGS) entry which is preliminary data.</text>
</comment>
<comment type="similarity">
    <text evidence="2 9 10">Belongs to the TonB-dependent receptor family.</text>
</comment>
<dbReference type="PANTHER" id="PTHR32552">
    <property type="entry name" value="FERRICHROME IRON RECEPTOR-RELATED"/>
    <property type="match status" value="1"/>
</dbReference>
<dbReference type="GO" id="GO:0009279">
    <property type="term" value="C:cell outer membrane"/>
    <property type="evidence" value="ECO:0007669"/>
    <property type="project" value="UniProtKB-SubCell"/>
</dbReference>
<dbReference type="InterPro" id="IPR039426">
    <property type="entry name" value="TonB-dep_rcpt-like"/>
</dbReference>
<evidence type="ECO:0000256" key="3">
    <source>
        <dbReference type="ARBA" id="ARBA00022448"/>
    </source>
</evidence>
<feature type="domain" description="TonB-dependent receptor plug" evidence="13">
    <location>
        <begin position="89"/>
        <end position="181"/>
    </location>
</feature>
<dbReference type="SUPFAM" id="SSF56935">
    <property type="entry name" value="Porins"/>
    <property type="match status" value="1"/>
</dbReference>
<protein>
    <recommendedName>
        <fullName evidence="16">TonB-dependent siderophore receptor</fullName>
    </recommendedName>
</protein>
<dbReference type="PROSITE" id="PS52016">
    <property type="entry name" value="TONB_DEPENDENT_REC_3"/>
    <property type="match status" value="1"/>
</dbReference>
<name>G5GNA2_9FIRM</name>
<gene>
    <name evidence="14" type="ORF">HMPREF9334_00856</name>
</gene>
<evidence type="ECO:0008006" key="16">
    <source>
        <dbReference type="Google" id="ProtNLM"/>
    </source>
</evidence>
<evidence type="ECO:0000256" key="2">
    <source>
        <dbReference type="ARBA" id="ARBA00009810"/>
    </source>
</evidence>
<dbReference type="InterPro" id="IPR012910">
    <property type="entry name" value="Plug_dom"/>
</dbReference>
<dbReference type="STRING" id="679201.HMPREF9334_00856"/>
<feature type="domain" description="TonB-dependent receptor-like beta-barrel" evidence="12">
    <location>
        <begin position="280"/>
        <end position="720"/>
    </location>
</feature>
<evidence type="ECO:0000256" key="5">
    <source>
        <dbReference type="ARBA" id="ARBA00022692"/>
    </source>
</evidence>
<evidence type="ECO:0000259" key="12">
    <source>
        <dbReference type="Pfam" id="PF00593"/>
    </source>
</evidence>
<proteinExistence type="inferred from homology"/>
<keyword evidence="5 9" id="KW-0812">Transmembrane</keyword>
<evidence type="ECO:0000256" key="8">
    <source>
        <dbReference type="ARBA" id="ARBA00023237"/>
    </source>
</evidence>
<comment type="subcellular location">
    <subcellularLocation>
        <location evidence="1 9">Cell outer membrane</location>
        <topology evidence="1 9">Multi-pass membrane protein</topology>
    </subcellularLocation>
</comment>
<evidence type="ECO:0000313" key="14">
    <source>
        <dbReference type="EMBL" id="EHG21439.1"/>
    </source>
</evidence>
<dbReference type="EMBL" id="ACZM01000007">
    <property type="protein sequence ID" value="EHG21439.1"/>
    <property type="molecule type" value="Genomic_DNA"/>
</dbReference>
<feature type="signal peptide" evidence="11">
    <location>
        <begin position="1"/>
        <end position="42"/>
    </location>
</feature>
<sequence>MGERGRYLSVWIKGEMNMTKRKLALAVALATVGSVWMGAASAAEKTEAMDSYELAPVEVEGVRTAPVEEEKNSLVSSTGGTGFLGTKDVMDVPFRQTNITQKALTQYDDGANPLPNALLMSPSVRTSTSTMYNDYSIRGFQMNAYQFKVNGVPGLFSQTNMPANFVERIEVISGPAIGIHGTTNSESAGGSVNLVTKKAEYGKERVTYKQTINARGALGEVFDVGKRFGKDEQWGVRINAENIQGKTAIEREKLTTRDFYINVDHKDARSTTNLFAGYRYTKNEGGQRYFAFDGKGANAYTGDRLPDPPSGRRNYSFPGQQITVSTWSAALNHEQKLSENWKAFLNAGHSYNLGSGYVQTSASRLYMLDEQGHFQNTLSAEKYALRNSYVQLGVQGTFHIGQVKNDVVLAVDRNWYRAYWGYRVNGSTTIPPFGSMAGSFADGVTSFTQNYPYSAVTGPIKTGMTRYSGISVTDTLEYGKASVLLGIHHHSVDVTSYNKATGAATSNVHSSANSPTYGIVYKPTEDLSLYANHSQSFDKGSVVGGGRMNTGAMLAPAKTKQNEIGVKYRKNGISAGLSLFQIEQDRSMDVTYGSDPKPTTVMEGKNKLNGIELSVSGQVAPKWTLTGGLMHLATEQQTNTVYNGKDVAGVADWSAMLAAEYTADAKTSAFLRMVWSGKAPIYTSTAKQLDVPAYVTVDLGVTYKTTLGTVPTAFSLTAYNVLDKRYWMSRPTYNYGIQGNPRSVMLSMQMDI</sequence>
<dbReference type="InterPro" id="IPR000531">
    <property type="entry name" value="Beta-barrel_TonB"/>
</dbReference>
<keyword evidence="15" id="KW-1185">Reference proteome</keyword>